<name>F5XPD7_MICPN</name>
<dbReference type="OrthoDB" id="9801426at2"/>
<dbReference type="SUPFAM" id="SSF51658">
    <property type="entry name" value="Xylose isomerase-like"/>
    <property type="match status" value="1"/>
</dbReference>
<feature type="domain" description="Xylose isomerase-like TIM barrel" evidence="1">
    <location>
        <begin position="20"/>
        <end position="256"/>
    </location>
</feature>
<dbReference type="InterPro" id="IPR013022">
    <property type="entry name" value="Xyl_isomerase-like_TIM-brl"/>
</dbReference>
<dbReference type="RefSeq" id="WP_013862128.1">
    <property type="nucleotide sequence ID" value="NC_015635.1"/>
</dbReference>
<dbReference type="KEGG" id="mph:MLP_12310"/>
<dbReference type="AlphaFoldDB" id="F5XPD7"/>
<dbReference type="eggNOG" id="COG1082">
    <property type="taxonomic scope" value="Bacteria"/>
</dbReference>
<reference evidence="2 3" key="1">
    <citation type="submission" date="2011-05" db="EMBL/GenBank/DDBJ databases">
        <title>Whole genome sequence of Microlunatus phosphovorus NM-1.</title>
        <authorList>
            <person name="Hosoyama A."/>
            <person name="Sasaki K."/>
            <person name="Harada T."/>
            <person name="Igarashi R."/>
            <person name="Kawakoshi A."/>
            <person name="Sasagawa M."/>
            <person name="Fukada J."/>
            <person name="Nakamura S."/>
            <person name="Katano Y."/>
            <person name="Hanada S."/>
            <person name="Kamagata Y."/>
            <person name="Nakamura N."/>
            <person name="Yamazaki S."/>
            <person name="Fujita N."/>
        </authorList>
    </citation>
    <scope>NUCLEOTIDE SEQUENCE [LARGE SCALE GENOMIC DNA]</scope>
    <source>
        <strain evidence="3">ATCC 700054 / DSM 10555 / JCM 9379 / NBRC 101784 / NCIMB 13414 / VKM Ac-1990 / NM-1</strain>
    </source>
</reference>
<proteinExistence type="predicted"/>
<protein>
    <recommendedName>
        <fullName evidence="1">Xylose isomerase-like TIM barrel domain-containing protein</fullName>
    </recommendedName>
</protein>
<dbReference type="HOGENOM" id="CLU_050006_8_0_11"/>
<sequence length="259" mass="27899">MRLGYAVPLDTLVTLPRSCEVAARAGFDFLEFPLAPLGLLEGGHEAAVSVLRSLPLPCLVAQSFLPRGLPLTGPDVDRASVRTYLSLAAELCHAVGARKAVFGAAWARNVPDGWDRDRARHQLLQAFSWTAEAFDGSGCVVGIEPQNIKEANIVRTLSEAVGYAAAVNHDAVRVAIDSYHLEEEGTPLAEIGSYGDWILHVQVADSGRQRPGAGSYDFAELARQLASIDYDETLSVEVMHQLSDSDIAASADFLRSIWA</sequence>
<gene>
    <name evidence="2" type="ordered locus">MLP_12310</name>
</gene>
<evidence type="ECO:0000313" key="2">
    <source>
        <dbReference type="EMBL" id="BAK34245.1"/>
    </source>
</evidence>
<evidence type="ECO:0000313" key="3">
    <source>
        <dbReference type="Proteomes" id="UP000007947"/>
    </source>
</evidence>
<dbReference type="InterPro" id="IPR050312">
    <property type="entry name" value="IolE/XylAMocC-like"/>
</dbReference>
<dbReference type="PANTHER" id="PTHR12110">
    <property type="entry name" value="HYDROXYPYRUVATE ISOMERASE"/>
    <property type="match status" value="1"/>
</dbReference>
<dbReference type="STRING" id="1032480.MLP_12310"/>
<dbReference type="PANTHER" id="PTHR12110:SF21">
    <property type="entry name" value="XYLOSE ISOMERASE-LIKE TIM BARREL DOMAIN-CONTAINING PROTEIN"/>
    <property type="match status" value="1"/>
</dbReference>
<dbReference type="Gene3D" id="3.20.20.150">
    <property type="entry name" value="Divalent-metal-dependent TIM barrel enzymes"/>
    <property type="match status" value="1"/>
</dbReference>
<dbReference type="Pfam" id="PF01261">
    <property type="entry name" value="AP_endonuc_2"/>
    <property type="match status" value="1"/>
</dbReference>
<keyword evidence="3" id="KW-1185">Reference proteome</keyword>
<dbReference type="EMBL" id="AP012204">
    <property type="protein sequence ID" value="BAK34245.1"/>
    <property type="molecule type" value="Genomic_DNA"/>
</dbReference>
<accession>F5XPD7</accession>
<dbReference type="Proteomes" id="UP000007947">
    <property type="component" value="Chromosome"/>
</dbReference>
<organism evidence="2 3">
    <name type="scientific">Microlunatus phosphovorus (strain ATCC 700054 / DSM 10555 / JCM 9379 / NBRC 101784 / NCIMB 13414 / VKM Ac-1990 / NM-1)</name>
    <dbReference type="NCBI Taxonomy" id="1032480"/>
    <lineage>
        <taxon>Bacteria</taxon>
        <taxon>Bacillati</taxon>
        <taxon>Actinomycetota</taxon>
        <taxon>Actinomycetes</taxon>
        <taxon>Propionibacteriales</taxon>
        <taxon>Propionibacteriaceae</taxon>
        <taxon>Microlunatus</taxon>
    </lineage>
</organism>
<dbReference type="InterPro" id="IPR036237">
    <property type="entry name" value="Xyl_isomerase-like_sf"/>
</dbReference>
<evidence type="ECO:0000259" key="1">
    <source>
        <dbReference type="Pfam" id="PF01261"/>
    </source>
</evidence>